<proteinExistence type="inferred from homology"/>
<dbReference type="EMBL" id="GU057832">
    <property type="protein sequence ID" value="ADN85894.1"/>
    <property type="molecule type" value="Genomic_DNA"/>
</dbReference>
<gene>
    <name evidence="5" type="primary">rps8</name>
</gene>
<dbReference type="GO" id="GO:0005840">
    <property type="term" value="C:ribosome"/>
    <property type="evidence" value="ECO:0007669"/>
    <property type="project" value="UniProtKB-KW"/>
</dbReference>
<keyword evidence="5" id="KW-0496">Mitochondrion</keyword>
<evidence type="ECO:0000313" key="5">
    <source>
        <dbReference type="EMBL" id="ADN85894.1"/>
    </source>
</evidence>
<protein>
    <submittedName>
        <fullName evidence="5">Ribosomal protein S8</fullName>
    </submittedName>
</protein>
<dbReference type="GO" id="GO:0006412">
    <property type="term" value="P:translation"/>
    <property type="evidence" value="ECO:0007669"/>
    <property type="project" value="InterPro"/>
</dbReference>
<comment type="similarity">
    <text evidence="1 4">Belongs to the universal ribosomal protein uS8 family.</text>
</comment>
<dbReference type="GO" id="GO:0003735">
    <property type="term" value="F:structural constituent of ribosome"/>
    <property type="evidence" value="ECO:0007669"/>
    <property type="project" value="InterPro"/>
</dbReference>
<geneLocation type="mitochondrion" evidence="5"/>
<dbReference type="InterPro" id="IPR000630">
    <property type="entry name" value="Ribosomal_uS8"/>
</dbReference>
<dbReference type="PROSITE" id="PS00053">
    <property type="entry name" value="RIBOSOMAL_S8"/>
    <property type="match status" value="1"/>
</dbReference>
<evidence type="ECO:0000256" key="3">
    <source>
        <dbReference type="ARBA" id="ARBA00023274"/>
    </source>
</evidence>
<evidence type="ECO:0000256" key="2">
    <source>
        <dbReference type="ARBA" id="ARBA00022980"/>
    </source>
</evidence>
<sequence length="136" mass="14902">MVFFSAAIPNTVSAIRVGYLTQARYIILPTSVYTRALLDALVRCGAIASYANYPRKGSTWTYCKIYLLYHNAMPAITHIQVLSVPSKTLVIGIRDLIAAMSTRRGCLILSTSRGILTDREAIKLHTGGVCLVLVLI</sequence>
<dbReference type="InterPro" id="IPR047863">
    <property type="entry name" value="Ribosomal_uS8_CS"/>
</dbReference>
<dbReference type="GO" id="GO:1990904">
    <property type="term" value="C:ribonucleoprotein complex"/>
    <property type="evidence" value="ECO:0007669"/>
    <property type="project" value="UniProtKB-KW"/>
</dbReference>
<evidence type="ECO:0000256" key="1">
    <source>
        <dbReference type="ARBA" id="ARBA00006471"/>
    </source>
</evidence>
<name>F1AAL6_NYCOV</name>
<dbReference type="Gene3D" id="3.30.1490.10">
    <property type="match status" value="1"/>
</dbReference>
<dbReference type="AlphaFoldDB" id="F1AAL6"/>
<dbReference type="InterPro" id="IPR035987">
    <property type="entry name" value="Ribosomal_uS8_sf"/>
</dbReference>
<reference evidence="5" key="1">
    <citation type="journal article" date="2011" name="Mol. Biol. Evol.">
        <title>The Organellar Genome and Metabolic Potential of the Hydrogen-Producing Mitochondrion of Nyctotherus ovalis.</title>
        <authorList>
            <person name="de Graaf R.M."/>
            <person name="Ricard G."/>
            <person name="van Alen T.A."/>
            <person name="Duarte I."/>
            <person name="Dutilh B.E."/>
            <person name="Burgtorf C."/>
            <person name="Kuiper J.W."/>
            <person name="van der Staay G.W."/>
            <person name="Tielens A.G."/>
            <person name="Huynen M.A."/>
            <person name="Hackstein J.H."/>
        </authorList>
    </citation>
    <scope>NUCLEOTIDE SEQUENCE</scope>
</reference>
<dbReference type="SUPFAM" id="SSF56047">
    <property type="entry name" value="Ribosomal protein S8"/>
    <property type="match status" value="1"/>
</dbReference>
<dbReference type="Pfam" id="PF00410">
    <property type="entry name" value="Ribosomal_S8"/>
    <property type="match status" value="1"/>
</dbReference>
<evidence type="ECO:0000256" key="4">
    <source>
        <dbReference type="RuleBase" id="RU003660"/>
    </source>
</evidence>
<accession>F1AAL6</accession>
<keyword evidence="2 4" id="KW-0689">Ribosomal protein</keyword>
<organism evidence="5">
    <name type="scientific">Nyctotherus ovalis</name>
    <name type="common">Ciliate protozoan</name>
    <dbReference type="NCBI Taxonomy" id="70075"/>
    <lineage>
        <taxon>Eukaryota</taxon>
        <taxon>Sar</taxon>
        <taxon>Alveolata</taxon>
        <taxon>Ciliophora</taxon>
        <taxon>Intramacronucleata</taxon>
        <taxon>Armophorea</taxon>
        <taxon>Clevelandellida</taxon>
        <taxon>Nyctotheridae</taxon>
        <taxon>Nyctotherus</taxon>
    </lineage>
</organism>
<keyword evidence="3 4" id="KW-0687">Ribonucleoprotein</keyword>